<feature type="domain" description="RNA polymerase sigma-70 region 2" evidence="1">
    <location>
        <begin position="10"/>
        <end position="73"/>
    </location>
</feature>
<dbReference type="InterPro" id="IPR036388">
    <property type="entry name" value="WH-like_DNA-bd_sf"/>
</dbReference>
<dbReference type="SUPFAM" id="SSF88946">
    <property type="entry name" value="Sigma2 domain of RNA polymerase sigma factors"/>
    <property type="match status" value="1"/>
</dbReference>
<dbReference type="InterPro" id="IPR007627">
    <property type="entry name" value="RNA_pol_sigma70_r2"/>
</dbReference>
<dbReference type="InterPro" id="IPR014284">
    <property type="entry name" value="RNA_pol_sigma-70_dom"/>
</dbReference>
<dbReference type="EMBL" id="JBCITK010000001">
    <property type="protein sequence ID" value="MEN0644966.1"/>
    <property type="molecule type" value="Genomic_DNA"/>
</dbReference>
<sequence length="172" mass="19998">MNSSFDHVLTQYTPLIKSQIKRLSLMQQYDEAFQVAMIALWDAHRRFTPEKGEFAAFAHLRVRGDLISYVRKEIRMAERFVLTDESSEHLLENLSIEDEYESSGFYFTPFLNQLSPRELLYVEQVLIQGKSIKSVACEQQVTVNTVASWSKTARRKLREMGSILGDPRKMKD</sequence>
<keyword evidence="3" id="KW-1185">Reference proteome</keyword>
<reference evidence="2 3" key="1">
    <citation type="submission" date="2024-03" db="EMBL/GenBank/DDBJ databases">
        <title>Bacilli Hybrid Assemblies.</title>
        <authorList>
            <person name="Kovac J."/>
        </authorList>
    </citation>
    <scope>NUCLEOTIDE SEQUENCE [LARGE SCALE GENOMIC DNA]</scope>
    <source>
        <strain evidence="2 3">FSL R7-0666</strain>
    </source>
</reference>
<gene>
    <name evidence="2" type="ORF">MKY91_17555</name>
</gene>
<dbReference type="InterPro" id="IPR013324">
    <property type="entry name" value="RNA_pol_sigma_r3/r4-like"/>
</dbReference>
<evidence type="ECO:0000259" key="1">
    <source>
        <dbReference type="Pfam" id="PF04542"/>
    </source>
</evidence>
<name>A0ABU9VPZ8_9BACI</name>
<proteinExistence type="predicted"/>
<dbReference type="NCBIfam" id="TIGR02937">
    <property type="entry name" value="sigma70-ECF"/>
    <property type="match status" value="1"/>
</dbReference>
<comment type="caution">
    <text evidence="2">The sequence shown here is derived from an EMBL/GenBank/DDBJ whole genome shotgun (WGS) entry which is preliminary data.</text>
</comment>
<organism evidence="2 3">
    <name type="scientific">Alkalicoccobacillus gibsonii</name>
    <dbReference type="NCBI Taxonomy" id="79881"/>
    <lineage>
        <taxon>Bacteria</taxon>
        <taxon>Bacillati</taxon>
        <taxon>Bacillota</taxon>
        <taxon>Bacilli</taxon>
        <taxon>Bacillales</taxon>
        <taxon>Bacillaceae</taxon>
        <taxon>Alkalicoccobacillus</taxon>
    </lineage>
</organism>
<dbReference type="RefSeq" id="WP_343131590.1">
    <property type="nucleotide sequence ID" value="NZ_JBCITK010000001.1"/>
</dbReference>
<dbReference type="SUPFAM" id="SSF88659">
    <property type="entry name" value="Sigma3 and sigma4 domains of RNA polymerase sigma factors"/>
    <property type="match status" value="1"/>
</dbReference>
<evidence type="ECO:0000313" key="3">
    <source>
        <dbReference type="Proteomes" id="UP001418796"/>
    </source>
</evidence>
<dbReference type="Gene3D" id="1.10.1740.10">
    <property type="match status" value="1"/>
</dbReference>
<accession>A0ABU9VPZ8</accession>
<dbReference type="InterPro" id="IPR013325">
    <property type="entry name" value="RNA_pol_sigma_r2"/>
</dbReference>
<dbReference type="Gene3D" id="1.10.10.10">
    <property type="entry name" value="Winged helix-like DNA-binding domain superfamily/Winged helix DNA-binding domain"/>
    <property type="match status" value="1"/>
</dbReference>
<evidence type="ECO:0000313" key="2">
    <source>
        <dbReference type="EMBL" id="MEN0644966.1"/>
    </source>
</evidence>
<dbReference type="Proteomes" id="UP001418796">
    <property type="component" value="Unassembled WGS sequence"/>
</dbReference>
<dbReference type="Pfam" id="PF04542">
    <property type="entry name" value="Sigma70_r2"/>
    <property type="match status" value="1"/>
</dbReference>
<protein>
    <submittedName>
        <fullName evidence="2">Sigma-70 family RNA polymerase sigma factor</fullName>
    </submittedName>
</protein>